<dbReference type="EMBL" id="QJKF01000009">
    <property type="protein sequence ID" value="PXX60923.1"/>
    <property type="molecule type" value="Genomic_DNA"/>
</dbReference>
<dbReference type="Proteomes" id="UP000247569">
    <property type="component" value="Unassembled WGS sequence"/>
</dbReference>
<dbReference type="GO" id="GO:0016829">
    <property type="term" value="F:lyase activity"/>
    <property type="evidence" value="ECO:0007669"/>
    <property type="project" value="UniProtKB-KW"/>
</dbReference>
<proteinExistence type="inferred from homology"/>
<dbReference type="PANTHER" id="PTHR11941:SF169">
    <property type="entry name" value="(7AS)-7A-METHYL-1,5-DIOXO-2,3,5,6,7,7A-HEXAHYDRO-1H-INDENE-CARBOXYL-COA HYDROLASE"/>
    <property type="match status" value="1"/>
</dbReference>
<evidence type="ECO:0000256" key="3">
    <source>
        <dbReference type="ARBA" id="ARBA00023239"/>
    </source>
</evidence>
<reference evidence="4 5" key="1">
    <citation type="submission" date="2018-05" db="EMBL/GenBank/DDBJ databases">
        <title>Genomic Encyclopedia of Type Strains, Phase IV (KMG-IV): sequencing the most valuable type-strain genomes for metagenomic binning, comparative biology and taxonomic classification.</title>
        <authorList>
            <person name="Goeker M."/>
        </authorList>
    </citation>
    <scope>NUCLEOTIDE SEQUENCE [LARGE SCALE GENOMIC DNA]</scope>
    <source>
        <strain evidence="4 5">DSM 44704</strain>
    </source>
</reference>
<dbReference type="AlphaFoldDB" id="A0A318K983"/>
<dbReference type="InterPro" id="IPR053482">
    <property type="entry name" value="DPA-CoA_Dioxygenase"/>
</dbReference>
<protein>
    <submittedName>
        <fullName evidence="4">Thioesterase DpgC</fullName>
    </submittedName>
</protein>
<keyword evidence="3" id="KW-0456">Lyase</keyword>
<keyword evidence="2" id="KW-0443">Lipid metabolism</keyword>
<name>A0A318K983_9NOCA</name>
<evidence type="ECO:0000256" key="1">
    <source>
        <dbReference type="ARBA" id="ARBA00005254"/>
    </source>
</evidence>
<dbReference type="Gene3D" id="1.20.58.1300">
    <property type="match status" value="1"/>
</dbReference>
<dbReference type="NCBIfam" id="NF042432">
    <property type="entry name" value="DHPACoAdixog_DpgC"/>
    <property type="match status" value="1"/>
</dbReference>
<sequence length="438" mass="47969">MTVIADFSSGTADLDRDLVELHTAAKRHAALLNVLGPVRARDDGAAVRAAEAHRDLRRLRRNFLRRHLGTVYRSATDDLRRGLRLSELCAAVAELYPGLLPNAAQLAADAELPQPDKEGWEIDQGIFLHAVFADPEAGNHLLDAMRAPTARALDLLPKFQVTGAITLPVVHLVRRGGTATITINNTACLNAEDNQHVADMETAVDLVLLDPMSAVGVVRGGKMDHPRYRNRRVFSAGINLAELHQGKISFLDFLLGRETGYLAKILRGHTEPETEWTGDPRCKPFIAAVDSFAIGGGAQLLMVFDRVIAATDSYLSLPAAQEGIIPGVANLRLGRSSNYRLSRDVILWGRKLWATEPEARLVLDSVVEPAAMDREIDEAAARLASPAVVANKHMLVGAEEPQDVFRRYLSEFALQQAKRLYAADVLTKTGRFTQGVHR</sequence>
<evidence type="ECO:0000256" key="2">
    <source>
        <dbReference type="ARBA" id="ARBA00023098"/>
    </source>
</evidence>
<evidence type="ECO:0000313" key="5">
    <source>
        <dbReference type="Proteomes" id="UP000247569"/>
    </source>
</evidence>
<dbReference type="OrthoDB" id="7337390at2"/>
<gene>
    <name evidence="4" type="ORF">DFR70_109114</name>
</gene>
<organism evidence="4 5">
    <name type="scientific">Nocardia tenerifensis</name>
    <dbReference type="NCBI Taxonomy" id="228006"/>
    <lineage>
        <taxon>Bacteria</taxon>
        <taxon>Bacillati</taxon>
        <taxon>Actinomycetota</taxon>
        <taxon>Actinomycetes</taxon>
        <taxon>Mycobacteriales</taxon>
        <taxon>Nocardiaceae</taxon>
        <taxon>Nocardia</taxon>
    </lineage>
</organism>
<dbReference type="RefSeq" id="WP_051187587.1">
    <property type="nucleotide sequence ID" value="NZ_QJKF01000009.1"/>
</dbReference>
<dbReference type="SUPFAM" id="SSF52096">
    <property type="entry name" value="ClpP/crotonase"/>
    <property type="match status" value="1"/>
</dbReference>
<comment type="similarity">
    <text evidence="1">Belongs to the enoyl-CoA hydratase/isomerase family.</text>
</comment>
<accession>A0A318K983</accession>
<dbReference type="Gene3D" id="3.90.226.10">
    <property type="entry name" value="2-enoyl-CoA Hydratase, Chain A, domain 1"/>
    <property type="match status" value="1"/>
</dbReference>
<comment type="caution">
    <text evidence="4">The sequence shown here is derived from an EMBL/GenBank/DDBJ whole genome shotgun (WGS) entry which is preliminary data.</text>
</comment>
<dbReference type="InterPro" id="IPR029045">
    <property type="entry name" value="ClpP/crotonase-like_dom_sf"/>
</dbReference>
<dbReference type="CDD" id="cd06558">
    <property type="entry name" value="crotonase-like"/>
    <property type="match status" value="1"/>
</dbReference>
<dbReference type="PANTHER" id="PTHR11941">
    <property type="entry name" value="ENOYL-COA HYDRATASE-RELATED"/>
    <property type="match status" value="1"/>
</dbReference>
<dbReference type="GO" id="GO:0006635">
    <property type="term" value="P:fatty acid beta-oxidation"/>
    <property type="evidence" value="ECO:0007669"/>
    <property type="project" value="TreeGrafter"/>
</dbReference>
<evidence type="ECO:0000313" key="4">
    <source>
        <dbReference type="EMBL" id="PXX60923.1"/>
    </source>
</evidence>
<dbReference type="Pfam" id="PF00378">
    <property type="entry name" value="ECH_1"/>
    <property type="match status" value="1"/>
</dbReference>
<keyword evidence="5" id="KW-1185">Reference proteome</keyword>
<dbReference type="InterPro" id="IPR001753">
    <property type="entry name" value="Enoyl-CoA_hydra/iso"/>
</dbReference>